<feature type="transmembrane region" description="Helical" evidence="6">
    <location>
        <begin position="279"/>
        <end position="299"/>
    </location>
</feature>
<dbReference type="PROSITE" id="PS50966">
    <property type="entry name" value="ZF_SWIM"/>
    <property type="match status" value="1"/>
</dbReference>
<name>A0ABD3MIL0_9STRA</name>
<dbReference type="SMART" id="SM00181">
    <property type="entry name" value="EGF"/>
    <property type="match status" value="2"/>
</dbReference>
<evidence type="ECO:0000256" key="7">
    <source>
        <dbReference type="SAM" id="SignalP"/>
    </source>
</evidence>
<keyword evidence="1 4" id="KW-0245">EGF-like domain</keyword>
<evidence type="ECO:0000256" key="5">
    <source>
        <dbReference type="PROSITE-ProRule" id="PRU00325"/>
    </source>
</evidence>
<feature type="chain" id="PRO_5044748442" description="EGF-like domain-containing protein" evidence="7">
    <location>
        <begin position="24"/>
        <end position="300"/>
    </location>
</feature>
<dbReference type="PANTHER" id="PTHR24049">
    <property type="entry name" value="CRUMBS FAMILY MEMBER"/>
    <property type="match status" value="1"/>
</dbReference>
<keyword evidence="11" id="KW-1185">Reference proteome</keyword>
<reference evidence="10 11" key="1">
    <citation type="submission" date="2024-10" db="EMBL/GenBank/DDBJ databases">
        <title>Updated reference genomes for cyclostephanoid diatoms.</title>
        <authorList>
            <person name="Roberts W.R."/>
            <person name="Alverson A.J."/>
        </authorList>
    </citation>
    <scope>NUCLEOTIDE SEQUENCE [LARGE SCALE GENOMIC DNA]</scope>
    <source>
        <strain evidence="10 11">AJA276-08</strain>
    </source>
</reference>
<evidence type="ECO:0000256" key="1">
    <source>
        <dbReference type="ARBA" id="ARBA00022536"/>
    </source>
</evidence>
<keyword evidence="5" id="KW-0862">Zinc</keyword>
<keyword evidence="5" id="KW-0479">Metal-binding</keyword>
<comment type="caution">
    <text evidence="4">Lacks conserved residue(s) required for the propagation of feature annotation.</text>
</comment>
<feature type="signal peptide" evidence="7">
    <location>
        <begin position="1"/>
        <end position="23"/>
    </location>
</feature>
<keyword evidence="6" id="KW-1133">Transmembrane helix</keyword>
<protein>
    <recommendedName>
        <fullName evidence="12">EGF-like domain-containing protein</fullName>
    </recommendedName>
</protein>
<feature type="domain" description="EGF-like" evidence="8">
    <location>
        <begin position="205"/>
        <end position="247"/>
    </location>
</feature>
<evidence type="ECO:0000259" key="9">
    <source>
        <dbReference type="PROSITE" id="PS50966"/>
    </source>
</evidence>
<evidence type="ECO:0000256" key="6">
    <source>
        <dbReference type="SAM" id="Phobius"/>
    </source>
</evidence>
<dbReference type="InterPro" id="IPR051022">
    <property type="entry name" value="Notch_Cell-Fate_Det"/>
</dbReference>
<dbReference type="PROSITE" id="PS00022">
    <property type="entry name" value="EGF_1"/>
    <property type="match status" value="2"/>
</dbReference>
<evidence type="ECO:0000256" key="3">
    <source>
        <dbReference type="ARBA" id="ARBA00023157"/>
    </source>
</evidence>
<proteinExistence type="predicted"/>
<sequence length="300" mass="30682">MTFRSLVIAKNAILLLAASSVDGHSSLVAASAQEGQHSAGDGANNIGMSSYVVCPQVPTLHCRNGSTCESGMATIHEQHAHLNLQTHESGYHCVCLPGYIGHECQVEVDDCDAVTGYDPSDATGTLRSCYHGSKCRAYSSSSGGSSAAAQHYCDCESINRMSGPTAQKFAGIMCQHASTSMCAASLVVASSSSSSSSSSPSSLSSVGTHSPNGQFCANHGTCVRMVSGDEPHPGCVCKDGWTGMHCAEKIPTSVHVTAKMAEEEAASKKGVASAVAGNVLLGCYLVAIAAVALCLSVALS</sequence>
<dbReference type="Gene3D" id="2.10.25.10">
    <property type="entry name" value="Laminin"/>
    <property type="match status" value="2"/>
</dbReference>
<feature type="domain" description="SWIM-type" evidence="9">
    <location>
        <begin position="138"/>
        <end position="185"/>
    </location>
</feature>
<feature type="disulfide bond" evidence="4">
    <location>
        <begin position="237"/>
        <end position="246"/>
    </location>
</feature>
<comment type="caution">
    <text evidence="10">The sequence shown here is derived from an EMBL/GenBank/DDBJ whole genome shotgun (WGS) entry which is preliminary data.</text>
</comment>
<keyword evidence="7" id="KW-0732">Signal</keyword>
<evidence type="ECO:0000256" key="2">
    <source>
        <dbReference type="ARBA" id="ARBA00022737"/>
    </source>
</evidence>
<dbReference type="EMBL" id="JALLAZ020001798">
    <property type="protein sequence ID" value="KAL3763603.1"/>
    <property type="molecule type" value="Genomic_DNA"/>
</dbReference>
<keyword evidence="5" id="KW-0863">Zinc-finger</keyword>
<organism evidence="10 11">
    <name type="scientific">Stephanodiscus triporus</name>
    <dbReference type="NCBI Taxonomy" id="2934178"/>
    <lineage>
        <taxon>Eukaryota</taxon>
        <taxon>Sar</taxon>
        <taxon>Stramenopiles</taxon>
        <taxon>Ochrophyta</taxon>
        <taxon>Bacillariophyta</taxon>
        <taxon>Coscinodiscophyceae</taxon>
        <taxon>Thalassiosirophycidae</taxon>
        <taxon>Stephanodiscales</taxon>
        <taxon>Stephanodiscaceae</taxon>
        <taxon>Stephanodiscus</taxon>
    </lineage>
</organism>
<dbReference type="PROSITE" id="PS01186">
    <property type="entry name" value="EGF_2"/>
    <property type="match status" value="2"/>
</dbReference>
<evidence type="ECO:0000313" key="10">
    <source>
        <dbReference type="EMBL" id="KAL3763603.1"/>
    </source>
</evidence>
<evidence type="ECO:0000256" key="4">
    <source>
        <dbReference type="PROSITE-ProRule" id="PRU00076"/>
    </source>
</evidence>
<keyword evidence="6" id="KW-0812">Transmembrane</keyword>
<dbReference type="PANTHER" id="PTHR24049:SF35">
    <property type="entry name" value="EGF-LIKE DOMAIN-CONTAINING PROTEIN"/>
    <property type="match status" value="1"/>
</dbReference>
<evidence type="ECO:0000313" key="11">
    <source>
        <dbReference type="Proteomes" id="UP001530315"/>
    </source>
</evidence>
<dbReference type="Proteomes" id="UP001530315">
    <property type="component" value="Unassembled WGS sequence"/>
</dbReference>
<accession>A0ABD3MIL0</accession>
<gene>
    <name evidence="10" type="ORF">ACHAW5_009604</name>
</gene>
<dbReference type="SUPFAM" id="SSF57196">
    <property type="entry name" value="EGF/Laminin"/>
    <property type="match status" value="1"/>
</dbReference>
<dbReference type="InterPro" id="IPR000742">
    <property type="entry name" value="EGF"/>
</dbReference>
<dbReference type="AlphaFoldDB" id="A0ABD3MIL0"/>
<evidence type="ECO:0000259" key="8">
    <source>
        <dbReference type="PROSITE" id="PS50026"/>
    </source>
</evidence>
<dbReference type="PROSITE" id="PS50026">
    <property type="entry name" value="EGF_3"/>
    <property type="match status" value="1"/>
</dbReference>
<dbReference type="GO" id="GO:0008270">
    <property type="term" value="F:zinc ion binding"/>
    <property type="evidence" value="ECO:0007669"/>
    <property type="project" value="UniProtKB-KW"/>
</dbReference>
<dbReference type="InterPro" id="IPR007527">
    <property type="entry name" value="Znf_SWIM"/>
</dbReference>
<keyword evidence="2" id="KW-0677">Repeat</keyword>
<evidence type="ECO:0008006" key="12">
    <source>
        <dbReference type="Google" id="ProtNLM"/>
    </source>
</evidence>
<keyword evidence="3 4" id="KW-1015">Disulfide bond</keyword>
<keyword evidence="6" id="KW-0472">Membrane</keyword>